<evidence type="ECO:0000256" key="4">
    <source>
        <dbReference type="SAM" id="Coils"/>
    </source>
</evidence>
<keyword evidence="1" id="KW-0677">Repeat</keyword>
<evidence type="ECO:0000256" key="3">
    <source>
        <dbReference type="PROSITE-ProRule" id="PRU00023"/>
    </source>
</evidence>
<dbReference type="PANTHER" id="PTHR24173">
    <property type="entry name" value="ANKYRIN REPEAT CONTAINING"/>
    <property type="match status" value="1"/>
</dbReference>
<sequence length="742" mass="84764">MVKSEDVAKRLNTGQLVKSYWSFVTKNDVAGLDLFLQRHSHEIDMDLRLPAAMQATGLHVAAQKNNVEMAILLLKYGVNVNAQNKLGSTALHLACKQGFTEIIRILIDHHADFGILDTANKAPFEVATWEHFNEIVLSPLRKQVETMASSENECRRMHDELEEECERMMQRAEQSELEYEDVLSARLEEWMAYRAMCQLQDDRRSHLIEVNRTLRQRDVQARDQRLLCVELHAQLEDAVARYRVAIAQADESKQSLDKQRDQLANLYRIKESETQVFNDKLGIVDAMVCLPSDEVVQVWGAYMTCCLTEDVAESNLVHGRLVMQRIFPALRDAMERFPFNMKLQEFAIESARQICTALPRAIQECMEERFVENMLVAARRFRDDVCFLQVCVAALRAIFHPLAATEPLSGAQIKHTAKFAAEKNDFLIELLVRAKSQAMPKGMVEDLCCVLFVLAKYNCRQIFLDNDCIGLDTALFFLVESTKASETMIRSLLGIVSLLSIADSKLPEEEPLPACYTTFGLNKVTPLLQEYSGNPDIVSWGIRLVRNLAQRDAVAKEQANRSGIEHVLSGLAERRGAPALRISILQLIYVAFTTNYNRLQQVEELSTMVLRCDIQCLLDHEDNEVVQEWAVKNLVVSAQHESNLEFIMEFHDSIEKCLLQMLAMYMAQMPTAMPKTVCEVVMWSLRLLVAICQHDRVHGAQKLSQRMLFLPLLTSFQTFDDRIKNLITVLRQLIQDEHPREK</sequence>
<dbReference type="SUPFAM" id="SSF48403">
    <property type="entry name" value="Ankyrin repeat"/>
    <property type="match status" value="1"/>
</dbReference>
<dbReference type="Pfam" id="PF12796">
    <property type="entry name" value="Ank_2"/>
    <property type="match status" value="1"/>
</dbReference>
<evidence type="ECO:0000313" key="5">
    <source>
        <dbReference type="EMBL" id="KAF0743791.1"/>
    </source>
</evidence>
<feature type="repeat" description="ANK" evidence="3">
    <location>
        <begin position="86"/>
        <end position="118"/>
    </location>
</feature>
<dbReference type="EMBL" id="VJMJ01000012">
    <property type="protein sequence ID" value="KAF0743791.1"/>
    <property type="molecule type" value="Genomic_DNA"/>
</dbReference>
<name>A0A6G0XTM4_9STRA</name>
<organism evidence="5 6">
    <name type="scientific">Aphanomyces euteiches</name>
    <dbReference type="NCBI Taxonomy" id="100861"/>
    <lineage>
        <taxon>Eukaryota</taxon>
        <taxon>Sar</taxon>
        <taxon>Stramenopiles</taxon>
        <taxon>Oomycota</taxon>
        <taxon>Saprolegniomycetes</taxon>
        <taxon>Saprolegniales</taxon>
        <taxon>Verrucalvaceae</taxon>
        <taxon>Aphanomyces</taxon>
    </lineage>
</organism>
<dbReference type="PANTHER" id="PTHR24173:SF74">
    <property type="entry name" value="ANKYRIN REPEAT DOMAIN-CONTAINING PROTEIN 16"/>
    <property type="match status" value="1"/>
</dbReference>
<keyword evidence="2 3" id="KW-0040">ANK repeat</keyword>
<dbReference type="Gene3D" id="1.25.40.20">
    <property type="entry name" value="Ankyrin repeat-containing domain"/>
    <property type="match status" value="1"/>
</dbReference>
<proteinExistence type="predicted"/>
<dbReference type="SUPFAM" id="SSF48371">
    <property type="entry name" value="ARM repeat"/>
    <property type="match status" value="1"/>
</dbReference>
<dbReference type="SMART" id="SM00248">
    <property type="entry name" value="ANK"/>
    <property type="match status" value="2"/>
</dbReference>
<reference evidence="5 6" key="1">
    <citation type="submission" date="2019-07" db="EMBL/GenBank/DDBJ databases">
        <title>Genomics analysis of Aphanomyces spp. identifies a new class of oomycete effector associated with host adaptation.</title>
        <authorList>
            <person name="Gaulin E."/>
        </authorList>
    </citation>
    <scope>NUCLEOTIDE SEQUENCE [LARGE SCALE GENOMIC DNA]</scope>
    <source>
        <strain evidence="5 6">ATCC 201684</strain>
    </source>
</reference>
<keyword evidence="6" id="KW-1185">Reference proteome</keyword>
<dbReference type="Proteomes" id="UP000481153">
    <property type="component" value="Unassembled WGS sequence"/>
</dbReference>
<dbReference type="InterPro" id="IPR002110">
    <property type="entry name" value="Ankyrin_rpt"/>
</dbReference>
<dbReference type="AlphaFoldDB" id="A0A6G0XTM4"/>
<gene>
    <name evidence="5" type="ORF">Ae201684_001441</name>
</gene>
<comment type="caution">
    <text evidence="5">The sequence shown here is derived from an EMBL/GenBank/DDBJ whole genome shotgun (WGS) entry which is preliminary data.</text>
</comment>
<feature type="repeat" description="ANK" evidence="3">
    <location>
        <begin position="53"/>
        <end position="85"/>
    </location>
</feature>
<protein>
    <submittedName>
        <fullName evidence="5">Uncharacterized protein</fullName>
    </submittedName>
</protein>
<dbReference type="InterPro" id="IPR016024">
    <property type="entry name" value="ARM-type_fold"/>
</dbReference>
<dbReference type="VEuPathDB" id="FungiDB:AeMF1_002680"/>
<dbReference type="InterPro" id="IPR036770">
    <property type="entry name" value="Ankyrin_rpt-contain_sf"/>
</dbReference>
<evidence type="ECO:0000256" key="1">
    <source>
        <dbReference type="ARBA" id="ARBA00022737"/>
    </source>
</evidence>
<keyword evidence="4" id="KW-0175">Coiled coil</keyword>
<accession>A0A6G0XTM4</accession>
<feature type="coiled-coil region" evidence="4">
    <location>
        <begin position="147"/>
        <end position="178"/>
    </location>
</feature>
<evidence type="ECO:0000313" key="6">
    <source>
        <dbReference type="Proteomes" id="UP000481153"/>
    </source>
</evidence>
<evidence type="ECO:0000256" key="2">
    <source>
        <dbReference type="ARBA" id="ARBA00023043"/>
    </source>
</evidence>
<dbReference type="PROSITE" id="PS50297">
    <property type="entry name" value="ANK_REP_REGION"/>
    <property type="match status" value="2"/>
</dbReference>
<dbReference type="PROSITE" id="PS50088">
    <property type="entry name" value="ANK_REPEAT"/>
    <property type="match status" value="2"/>
</dbReference>